<dbReference type="AlphaFoldDB" id="A0AA47P2X2"/>
<dbReference type="EMBL" id="JAOPHQ010002004">
    <property type="protein sequence ID" value="KAK0148656.1"/>
    <property type="molecule type" value="Genomic_DNA"/>
</dbReference>
<accession>A0AA47P2X2</accession>
<evidence type="ECO:0000313" key="2">
    <source>
        <dbReference type="EMBL" id="KAK0148656.1"/>
    </source>
</evidence>
<dbReference type="PANTHER" id="PTHR15011:SF3">
    <property type="entry name" value="APOLIPOPROTEIN F"/>
    <property type="match status" value="1"/>
</dbReference>
<evidence type="ECO:0000256" key="1">
    <source>
        <dbReference type="SAM" id="MobiDB-lite"/>
    </source>
</evidence>
<proteinExistence type="predicted"/>
<gene>
    <name evidence="2" type="primary">Apof</name>
    <name evidence="2" type="ORF">N1851_010985</name>
</gene>
<feature type="compositionally biased region" description="Polar residues" evidence="1">
    <location>
        <begin position="87"/>
        <end position="102"/>
    </location>
</feature>
<dbReference type="InterPro" id="IPR026114">
    <property type="entry name" value="APOF"/>
</dbReference>
<comment type="caution">
    <text evidence="2">The sequence shown here is derived from an EMBL/GenBank/DDBJ whole genome shotgun (WGS) entry which is preliminary data.</text>
</comment>
<keyword evidence="3" id="KW-1185">Reference proteome</keyword>
<organism evidence="2 3">
    <name type="scientific">Merluccius polli</name>
    <name type="common">Benguela hake</name>
    <name type="synonym">Merluccius cadenati</name>
    <dbReference type="NCBI Taxonomy" id="89951"/>
    <lineage>
        <taxon>Eukaryota</taxon>
        <taxon>Metazoa</taxon>
        <taxon>Chordata</taxon>
        <taxon>Craniata</taxon>
        <taxon>Vertebrata</taxon>
        <taxon>Euteleostomi</taxon>
        <taxon>Actinopterygii</taxon>
        <taxon>Neopterygii</taxon>
        <taxon>Teleostei</taxon>
        <taxon>Neoteleostei</taxon>
        <taxon>Acanthomorphata</taxon>
        <taxon>Zeiogadaria</taxon>
        <taxon>Gadariae</taxon>
        <taxon>Gadiformes</taxon>
        <taxon>Gadoidei</taxon>
        <taxon>Merlucciidae</taxon>
        <taxon>Merluccius</taxon>
    </lineage>
</organism>
<dbReference type="PANTHER" id="PTHR15011">
    <property type="entry name" value="APOLIPOPROTEIN F"/>
    <property type="match status" value="1"/>
</dbReference>
<dbReference type="GO" id="GO:0008203">
    <property type="term" value="P:cholesterol metabolic process"/>
    <property type="evidence" value="ECO:0007669"/>
    <property type="project" value="TreeGrafter"/>
</dbReference>
<dbReference type="Proteomes" id="UP001174136">
    <property type="component" value="Unassembled WGS sequence"/>
</dbReference>
<evidence type="ECO:0000313" key="3">
    <source>
        <dbReference type="Proteomes" id="UP001174136"/>
    </source>
</evidence>
<name>A0AA47P2X2_MERPO</name>
<sequence>MPVQTNKNALENMDLTHKINERNTPHTENKLEFQKTIEVLQKSSFKLCWTRRLTTRTMHSKMKWLIVIQLLLTEQALCRSTPPLTQRNAHIPSSSFQESVGSTKPDRQTLLGSRHQGGSKHFPVHEGQRIRSAKRMISVLREKLTGQIHNRIQSHENVSCEELLSATTMDDPTSTLFPQELLGLSLMPVLAVADCHKEAVALMLQLYDLLGVANTEELLVEVEALIESRLSKAAASTAASTSAPTPAETLRVDHAHMEAVMFNIQQLAGESKTAQGTSEREKQWERCEGWARVNGTLLLGKTVEGAAEGLEEAVRACESLGVHCAGVTHGGFLKPGQSKFNAVLKKGSRVVPSDSSESECWIRVCKVEKDTLFSVVGRRSRRSPSVHCTNRKEESIYSVVEWIPAVSTLYNLGTAVYYASLNCSETAKERALMSAVDLGTDALMAVTGGTAGVAGYALGAGMKTGVKASIKYLLSSMKQEDDLMVNQYSWEEGWVLTMHEE</sequence>
<dbReference type="Pfam" id="PF15148">
    <property type="entry name" value="Apolipo_F"/>
    <property type="match status" value="2"/>
</dbReference>
<feature type="region of interest" description="Disordered" evidence="1">
    <location>
        <begin position="87"/>
        <end position="123"/>
    </location>
</feature>
<reference evidence="2" key="1">
    <citation type="journal article" date="2023" name="Front. Mar. Sci.">
        <title>A new Merluccius polli reference genome to investigate the effects of global change in West African waters.</title>
        <authorList>
            <person name="Mateo J.L."/>
            <person name="Blanco-Fernandez C."/>
            <person name="Garcia-Vazquez E."/>
            <person name="Machado-Schiaffino G."/>
        </authorList>
    </citation>
    <scope>NUCLEOTIDE SEQUENCE</scope>
    <source>
        <strain evidence="2">C29</strain>
        <tissue evidence="2">Fin</tissue>
    </source>
</reference>
<protein>
    <submittedName>
        <fullName evidence="2">Apolipoprotein F</fullName>
    </submittedName>
</protein>
<dbReference type="GO" id="GO:0005615">
    <property type="term" value="C:extracellular space"/>
    <property type="evidence" value="ECO:0007669"/>
    <property type="project" value="TreeGrafter"/>
</dbReference>